<keyword evidence="1" id="KW-1133">Transmembrane helix</keyword>
<protein>
    <submittedName>
        <fullName evidence="2">Uncharacterized protein</fullName>
    </submittedName>
</protein>
<accession>A0ABS7YTP0</accession>
<feature type="transmembrane region" description="Helical" evidence="1">
    <location>
        <begin position="12"/>
        <end position="30"/>
    </location>
</feature>
<keyword evidence="1" id="KW-0472">Membrane</keyword>
<gene>
    <name evidence="2" type="ORF">LDJ79_23270</name>
</gene>
<name>A0ABS7YTP0_9VIBR</name>
<keyword evidence="3" id="KW-1185">Reference proteome</keyword>
<evidence type="ECO:0000256" key="1">
    <source>
        <dbReference type="SAM" id="Phobius"/>
    </source>
</evidence>
<sequence>MAAEKLTKQRLIQIVFMLTILIIAFVWRTVTYTNETILDCKGEVVCSVTVSSHTLTISKIAMSTYEIDGIPSQWEITSEVGELSHLDGGKWKFALDVSQMEQKPTILINGNTRINMTSGQQ</sequence>
<evidence type="ECO:0000313" key="3">
    <source>
        <dbReference type="Proteomes" id="UP001199044"/>
    </source>
</evidence>
<organism evidence="2 3">
    <name type="scientific">Vibrio tritonius</name>
    <dbReference type="NCBI Taxonomy" id="1435069"/>
    <lineage>
        <taxon>Bacteria</taxon>
        <taxon>Pseudomonadati</taxon>
        <taxon>Pseudomonadota</taxon>
        <taxon>Gammaproteobacteria</taxon>
        <taxon>Vibrionales</taxon>
        <taxon>Vibrionaceae</taxon>
        <taxon>Vibrio</taxon>
    </lineage>
</organism>
<keyword evidence="1" id="KW-0812">Transmembrane</keyword>
<dbReference type="Proteomes" id="UP001199044">
    <property type="component" value="Unassembled WGS sequence"/>
</dbReference>
<reference evidence="3" key="1">
    <citation type="submission" date="2023-07" db="EMBL/GenBank/DDBJ databases">
        <title>Molecular identification of indigenous halophilic bacteria isolated from red sea cost, biodegradation of synthetic dyes and assessment of degraded metabolite toxicity.</title>
        <authorList>
            <person name="Chaieb K."/>
            <person name="Altayb H.N."/>
        </authorList>
    </citation>
    <scope>NUCLEOTIDE SEQUENCE [LARGE SCALE GENOMIC DNA]</scope>
    <source>
        <strain evidence="3">K20</strain>
    </source>
</reference>
<dbReference type="EMBL" id="JAIWIU010000239">
    <property type="protein sequence ID" value="MCA2019050.1"/>
    <property type="molecule type" value="Genomic_DNA"/>
</dbReference>
<dbReference type="RefSeq" id="WP_225252298.1">
    <property type="nucleotide sequence ID" value="NZ_JAIWIU010000239.1"/>
</dbReference>
<proteinExistence type="predicted"/>
<evidence type="ECO:0000313" key="2">
    <source>
        <dbReference type="EMBL" id="MCA2019050.1"/>
    </source>
</evidence>
<comment type="caution">
    <text evidence="2">The sequence shown here is derived from an EMBL/GenBank/DDBJ whole genome shotgun (WGS) entry which is preliminary data.</text>
</comment>